<proteinExistence type="predicted"/>
<reference evidence="2" key="1">
    <citation type="submission" date="2016-02" db="EMBL/GenBank/DDBJ databases">
        <title>WGS assembly of Manihot esculenta.</title>
        <authorList>
            <person name="Bredeson J.V."/>
            <person name="Prochnik S.E."/>
            <person name="Lyons J.B."/>
            <person name="Schmutz J."/>
            <person name="Grimwood J."/>
            <person name="Vrebalov J."/>
            <person name="Bart R.S."/>
            <person name="Amuge T."/>
            <person name="Ferguson M.E."/>
            <person name="Green R."/>
            <person name="Putnam N."/>
            <person name="Stites J."/>
            <person name="Rounsley S."/>
            <person name="Rokhsar D.S."/>
        </authorList>
    </citation>
    <scope>NUCLEOTIDE SEQUENCE [LARGE SCALE GENOMIC DNA]</scope>
    <source>
        <tissue evidence="2">Leaf</tissue>
    </source>
</reference>
<feature type="region of interest" description="Disordered" evidence="1">
    <location>
        <begin position="73"/>
        <end position="92"/>
    </location>
</feature>
<organism evidence="2">
    <name type="scientific">Manihot esculenta</name>
    <name type="common">Cassava</name>
    <name type="synonym">Jatropha manihot</name>
    <dbReference type="NCBI Taxonomy" id="3983"/>
    <lineage>
        <taxon>Eukaryota</taxon>
        <taxon>Viridiplantae</taxon>
        <taxon>Streptophyta</taxon>
        <taxon>Embryophyta</taxon>
        <taxon>Tracheophyta</taxon>
        <taxon>Spermatophyta</taxon>
        <taxon>Magnoliopsida</taxon>
        <taxon>eudicotyledons</taxon>
        <taxon>Gunneridae</taxon>
        <taxon>Pentapetalae</taxon>
        <taxon>rosids</taxon>
        <taxon>fabids</taxon>
        <taxon>Malpighiales</taxon>
        <taxon>Euphorbiaceae</taxon>
        <taxon>Crotonoideae</taxon>
        <taxon>Manihoteae</taxon>
        <taxon>Manihot</taxon>
    </lineage>
</organism>
<name>A0A2C9WFN4_MANES</name>
<gene>
    <name evidence="2" type="ORF">MANES_02G204400</name>
</gene>
<sequence length="109" mass="11857">MLTVNCYRGCRGAGVGAQSHAIQKWAANDRRRLMQRCERAAAHEHKVQWCGGSQSRDAEVGCKRAIVGRCRGAACSDRGGSSQSHKAEVGCKRPVDAEVQRAAAHKHEM</sequence>
<dbReference type="EMBL" id="CM004388">
    <property type="protein sequence ID" value="OAY58756.1"/>
    <property type="molecule type" value="Genomic_DNA"/>
</dbReference>
<accession>A0A2C9WFN4</accession>
<evidence type="ECO:0000256" key="1">
    <source>
        <dbReference type="SAM" id="MobiDB-lite"/>
    </source>
</evidence>
<protein>
    <submittedName>
        <fullName evidence="2">Uncharacterized protein</fullName>
    </submittedName>
</protein>
<evidence type="ECO:0000313" key="2">
    <source>
        <dbReference type="EMBL" id="OAY58756.1"/>
    </source>
</evidence>
<dbReference type="AlphaFoldDB" id="A0A2C9WFN4"/>